<feature type="domain" description="Cytochrome c oxidase assembly factor 3 mitochondrial coiled-coil" evidence="3">
    <location>
        <begin position="53"/>
        <end position="87"/>
    </location>
</feature>
<keyword evidence="2" id="KW-0472">Membrane</keyword>
<dbReference type="InterPro" id="IPR018628">
    <property type="entry name" value="Coa3_CC"/>
</dbReference>
<keyword evidence="2" id="KW-0812">Transmembrane</keyword>
<keyword evidence="2" id="KW-1133">Transmembrane helix</keyword>
<gene>
    <name evidence="4" type="ORF">PhCBS80983_g04962</name>
</gene>
<organism evidence="4 5">
    <name type="scientific">Powellomyces hirtus</name>
    <dbReference type="NCBI Taxonomy" id="109895"/>
    <lineage>
        <taxon>Eukaryota</taxon>
        <taxon>Fungi</taxon>
        <taxon>Fungi incertae sedis</taxon>
        <taxon>Chytridiomycota</taxon>
        <taxon>Chytridiomycota incertae sedis</taxon>
        <taxon>Chytridiomycetes</taxon>
        <taxon>Spizellomycetales</taxon>
        <taxon>Powellomycetaceae</taxon>
        <taxon>Powellomyces</taxon>
    </lineage>
</organism>
<evidence type="ECO:0000256" key="1">
    <source>
        <dbReference type="SAM" id="MobiDB-lite"/>
    </source>
</evidence>
<feature type="compositionally biased region" description="Pro residues" evidence="1">
    <location>
        <begin position="1"/>
        <end position="14"/>
    </location>
</feature>
<evidence type="ECO:0000256" key="2">
    <source>
        <dbReference type="SAM" id="Phobius"/>
    </source>
</evidence>
<evidence type="ECO:0000313" key="5">
    <source>
        <dbReference type="Proteomes" id="UP000318582"/>
    </source>
</evidence>
<feature type="transmembrane region" description="Helical" evidence="2">
    <location>
        <begin position="60"/>
        <end position="79"/>
    </location>
</feature>
<reference evidence="4 5" key="1">
    <citation type="journal article" date="2019" name="Sci. Rep.">
        <title>Comparative genomics of chytrid fungi reveal insights into the obligate biotrophic and pathogenic lifestyle of Synchytrium endobioticum.</title>
        <authorList>
            <person name="van de Vossenberg B.T.L.H."/>
            <person name="Warris S."/>
            <person name="Nguyen H.D.T."/>
            <person name="van Gent-Pelzer M.P.E."/>
            <person name="Joly D.L."/>
            <person name="van de Geest H.C."/>
            <person name="Bonants P.J.M."/>
            <person name="Smith D.S."/>
            <person name="Levesque C.A."/>
            <person name="van der Lee T.A.J."/>
        </authorList>
    </citation>
    <scope>NUCLEOTIDE SEQUENCE [LARGE SCALE GENOMIC DNA]</scope>
    <source>
        <strain evidence="4 5">CBS 809.83</strain>
    </source>
</reference>
<dbReference type="Proteomes" id="UP000318582">
    <property type="component" value="Unassembled WGS sequence"/>
</dbReference>
<keyword evidence="5" id="KW-1185">Reference proteome</keyword>
<dbReference type="EMBL" id="QEAQ01000093">
    <property type="protein sequence ID" value="TPX55858.1"/>
    <property type="molecule type" value="Genomic_DNA"/>
</dbReference>
<evidence type="ECO:0000259" key="3">
    <source>
        <dbReference type="Pfam" id="PF09813"/>
    </source>
</evidence>
<protein>
    <recommendedName>
        <fullName evidence="3">Cytochrome c oxidase assembly factor 3 mitochondrial coiled-coil domain-containing protein</fullName>
    </recommendedName>
</protein>
<accession>A0A507DY12</accession>
<feature type="region of interest" description="Disordered" evidence="1">
    <location>
        <begin position="1"/>
        <end position="20"/>
    </location>
</feature>
<comment type="caution">
    <text evidence="4">The sequence shown here is derived from an EMBL/GenBank/DDBJ whole genome shotgun (WGS) entry which is preliminary data.</text>
</comment>
<name>A0A507DY12_9FUNG</name>
<dbReference type="Pfam" id="PF09813">
    <property type="entry name" value="Coa3_cc"/>
    <property type="match status" value="1"/>
</dbReference>
<sequence length="104" mass="11674">MVLPPAPPGPPPKQTHPFDFHGMPVQEAYRHLNEYQRRVSPEQLMATKLEIMRPYKTRNMAVGGGLIAFVLGVYVYSMYKTGHDDFDTVPLPRPPSTPNASKPV</sequence>
<proteinExistence type="predicted"/>
<dbReference type="AlphaFoldDB" id="A0A507DY12"/>
<feature type="region of interest" description="Disordered" evidence="1">
    <location>
        <begin position="85"/>
        <end position="104"/>
    </location>
</feature>
<evidence type="ECO:0000313" key="4">
    <source>
        <dbReference type="EMBL" id="TPX55858.1"/>
    </source>
</evidence>